<comment type="similarity">
    <text evidence="1">Belongs to the DNase II family.</text>
</comment>
<sequence length="342" mass="38605">MLEAKNQQGDPVDWWFIYKTPEHTGDKGNKGFDFFYFDPISAALELSPVGLDQNNQALNHTLTSIFNTPDSAGYLVYNDEHVDKEENKSGKGHCKGILAFDKTTDSALLLLHSTPRFPANEESTLPDDEEIYGQTFICISLPDYQSANQIAQQMLYQQNPQVLTESSRIPSSLQDDEPLSLLFHGTGVNESDEPSTLRFKSRGGKAFLLIAKSRKWGEDFWLDLVSPVLKCDLVVETWRRGTVTPLQDDRSKTFDEDTLTLDFKITPSLTYGWPYTKDHAKWATALKNSTNSLPWVCVADLNRMVSQEKRGGGSLCFQESRLWEALKDAEVKLHQLSQDNPS</sequence>
<proteinExistence type="inferred from homology"/>
<dbReference type="PANTHER" id="PTHR10858">
    <property type="entry name" value="DEOXYRIBONUCLEASE II"/>
    <property type="match status" value="1"/>
</dbReference>
<dbReference type="AlphaFoldDB" id="A0A558CRA1"/>
<gene>
    <name evidence="3" type="ORF">FHK82_16045</name>
</gene>
<dbReference type="EMBL" id="VMRY01000097">
    <property type="protein sequence ID" value="TVT51309.1"/>
    <property type="molecule type" value="Genomic_DNA"/>
</dbReference>
<reference evidence="3 4" key="1">
    <citation type="submission" date="2019-07" db="EMBL/GenBank/DDBJ databases">
        <title>The pathways for chlorine oxyanion respiration interact through the shared metabolite chlorate.</title>
        <authorList>
            <person name="Barnum T.P."/>
            <person name="Cheng Y."/>
            <person name="Hill K.A."/>
            <person name="Lucas L.N."/>
            <person name="Carlson H.K."/>
            <person name="Coates J.D."/>
        </authorList>
    </citation>
    <scope>NUCLEOTIDE SEQUENCE [LARGE SCALE GENOMIC DNA]</scope>
    <source>
        <strain evidence="3">BK-3</strain>
    </source>
</reference>
<evidence type="ECO:0000313" key="4">
    <source>
        <dbReference type="Proteomes" id="UP000317355"/>
    </source>
</evidence>
<dbReference type="Pfam" id="PF03265">
    <property type="entry name" value="DNase_II"/>
    <property type="match status" value="1"/>
</dbReference>
<accession>A0A558CRA1</accession>
<dbReference type="GO" id="GO:0004531">
    <property type="term" value="F:deoxyribonuclease II activity"/>
    <property type="evidence" value="ECO:0007669"/>
    <property type="project" value="InterPro"/>
</dbReference>
<dbReference type="InterPro" id="IPR004947">
    <property type="entry name" value="DNase_II"/>
</dbReference>
<evidence type="ECO:0000256" key="1">
    <source>
        <dbReference type="ARBA" id="ARBA00007527"/>
    </source>
</evidence>
<dbReference type="Proteomes" id="UP000317355">
    <property type="component" value="Unassembled WGS sequence"/>
</dbReference>
<name>A0A558CRA1_9GAMM</name>
<organism evidence="3 4">
    <name type="scientific">Sedimenticola thiotaurini</name>
    <dbReference type="NCBI Taxonomy" id="1543721"/>
    <lineage>
        <taxon>Bacteria</taxon>
        <taxon>Pseudomonadati</taxon>
        <taxon>Pseudomonadota</taxon>
        <taxon>Gammaproteobacteria</taxon>
        <taxon>Chromatiales</taxon>
        <taxon>Sedimenticolaceae</taxon>
        <taxon>Sedimenticola</taxon>
    </lineage>
</organism>
<keyword evidence="2" id="KW-0378">Hydrolase</keyword>
<dbReference type="CDD" id="cd09120">
    <property type="entry name" value="PLDc_DNaseII_1"/>
    <property type="match status" value="1"/>
</dbReference>
<dbReference type="PANTHER" id="PTHR10858:SF23">
    <property type="entry name" value="DEOXYRIBONUCLEASE II"/>
    <property type="match status" value="1"/>
</dbReference>
<protein>
    <submittedName>
        <fullName evidence="3">Deoxyribonuclease</fullName>
    </submittedName>
</protein>
<evidence type="ECO:0000313" key="3">
    <source>
        <dbReference type="EMBL" id="TVT51309.1"/>
    </source>
</evidence>
<comment type="caution">
    <text evidence="3">The sequence shown here is derived from an EMBL/GenBank/DDBJ whole genome shotgun (WGS) entry which is preliminary data.</text>
</comment>
<evidence type="ECO:0000256" key="2">
    <source>
        <dbReference type="ARBA" id="ARBA00022801"/>
    </source>
</evidence>